<comment type="caution">
    <text evidence="17">The sequence shown here is derived from an EMBL/GenBank/DDBJ whole genome shotgun (WGS) entry which is preliminary data.</text>
</comment>
<comment type="similarity">
    <text evidence="3">Belongs to the bZIP family.</text>
</comment>
<dbReference type="OMA" id="FNHNFGM"/>
<dbReference type="PANTHER" id="PTHR47416:SF3">
    <property type="entry name" value="BZIP TRANSCRIPTION FACTOR 17-RELATED"/>
    <property type="match status" value="1"/>
</dbReference>
<name>A0A2C9VDW4_MANES</name>
<dbReference type="Proteomes" id="UP000091857">
    <property type="component" value="Chromosome 8"/>
</dbReference>
<feature type="compositionally biased region" description="Polar residues" evidence="14">
    <location>
        <begin position="211"/>
        <end position="232"/>
    </location>
</feature>
<keyword evidence="8" id="KW-0238">DNA-binding</keyword>
<evidence type="ECO:0000256" key="5">
    <source>
        <dbReference type="ARBA" id="ARBA00022824"/>
    </source>
</evidence>
<dbReference type="SMART" id="SM00338">
    <property type="entry name" value="BRLZ"/>
    <property type="match status" value="1"/>
</dbReference>
<evidence type="ECO:0000256" key="4">
    <source>
        <dbReference type="ARBA" id="ARBA00022692"/>
    </source>
</evidence>
<keyword evidence="10" id="KW-0804">Transcription</keyword>
<sequence>MDDFDYLPIPPLDPLFLSAQDSSTTTIIAGENFVSDLPLSLDDNYDFDITFDDLDSFYFPSENEHFFIPNPDVDVSPLDVSRHSGSPDYLSADFTAHQANPSSLESGNSGICINDGSDVAKSLNCSLSESICCNSNDLCSNSASVLNFPSPVSSNGFGNDLSGVSEAMNVPSPDSGAFVVDQKIKLEEVNAKNGSLQKRKKETASEEVNGETGNQKNLMSENADPTTKANNANSQCDSLLELNQAEKKKRARLMRNRESAHLSRQRKKHYVEELEDKVRTMHSTIAELNSKISFFMAENASLKQQLSGNGMCLPPMYPPMTPMPYPWVQCAPYVVKPQGSQVPLVPIPRLKTQQPVSSGKAKKAEGKKAGGKTKKVASVSFLGLLFFVLLFGGLVPILNVKFGGIKGNSANGFGCVSEKFYYQQNGRVFGGHGHSNGSHENIGVVFSNGNFHVNSRIPCGRGSDGCMAYDADIKGGLKHLPDSDKFVRLANTSNKPLAASLFVPRNDELVKIDGNLIIHSVLASERAMASREDPVVNKSKETGLAIPRGLFPGPALPDIGTNRGSHSHLYRTGNELQKALASGSSDTLKDHLKSTAVDGKVQQWFHEGHAGPMLSSGMCNEVLQFDTSPAPGAILSASSATNITAEREQNATKHINGKNRRILHSLTIPLTGPDMNITGEHIGSAQKDNFQGNKTASPMVVSVLIDPREAGYSEVDGVISPKSISRIFVVVLLDSVKYVTYSCVLPRTGPHLVTT</sequence>
<evidence type="ECO:0000256" key="10">
    <source>
        <dbReference type="ARBA" id="ARBA00023163"/>
    </source>
</evidence>
<dbReference type="GO" id="GO:0005789">
    <property type="term" value="C:endoplasmic reticulum membrane"/>
    <property type="evidence" value="ECO:0000318"/>
    <property type="project" value="GO_Central"/>
</dbReference>
<dbReference type="GO" id="GO:0003700">
    <property type="term" value="F:DNA-binding transcription factor activity"/>
    <property type="evidence" value="ECO:0007669"/>
    <property type="project" value="InterPro"/>
</dbReference>
<gene>
    <name evidence="17" type="ORF">MANES_08G062800v8</name>
</gene>
<feature type="transmembrane region" description="Helical" evidence="15">
    <location>
        <begin position="376"/>
        <end position="398"/>
    </location>
</feature>
<evidence type="ECO:0000256" key="13">
    <source>
        <dbReference type="ARBA" id="ARBA00065888"/>
    </source>
</evidence>
<feature type="region of interest" description="Disordered" evidence="14">
    <location>
        <begin position="191"/>
        <end position="232"/>
    </location>
</feature>
<evidence type="ECO:0000256" key="7">
    <source>
        <dbReference type="ARBA" id="ARBA00023015"/>
    </source>
</evidence>
<dbReference type="SUPFAM" id="SSF57959">
    <property type="entry name" value="Leucine zipper domain"/>
    <property type="match status" value="1"/>
</dbReference>
<keyword evidence="4 15" id="KW-0812">Transmembrane</keyword>
<comment type="subcellular location">
    <subcellularLocation>
        <location evidence="2">Endoplasmic reticulum membrane</location>
        <topology evidence="2">Single-pass membrane protein</topology>
    </subcellularLocation>
    <subcellularLocation>
        <location evidence="1">Nucleus</location>
    </subcellularLocation>
</comment>
<dbReference type="Pfam" id="PF00170">
    <property type="entry name" value="bZIP_1"/>
    <property type="match status" value="1"/>
</dbReference>
<dbReference type="InterPro" id="IPR004827">
    <property type="entry name" value="bZIP"/>
</dbReference>
<evidence type="ECO:0000259" key="16">
    <source>
        <dbReference type="PROSITE" id="PS50217"/>
    </source>
</evidence>
<evidence type="ECO:0000256" key="2">
    <source>
        <dbReference type="ARBA" id="ARBA00004389"/>
    </source>
</evidence>
<feature type="domain" description="BZIP" evidence="16">
    <location>
        <begin position="246"/>
        <end position="309"/>
    </location>
</feature>
<keyword evidence="11" id="KW-0325">Glycoprotein</keyword>
<evidence type="ECO:0000256" key="12">
    <source>
        <dbReference type="ARBA" id="ARBA00023242"/>
    </source>
</evidence>
<keyword evidence="12" id="KW-0539">Nucleus</keyword>
<reference evidence="18" key="1">
    <citation type="journal article" date="2016" name="Nat. Biotechnol.">
        <title>Sequencing wild and cultivated cassava and related species reveals extensive interspecific hybridization and genetic diversity.</title>
        <authorList>
            <person name="Bredeson J.V."/>
            <person name="Lyons J.B."/>
            <person name="Prochnik S.E."/>
            <person name="Wu G.A."/>
            <person name="Ha C.M."/>
            <person name="Edsinger-Gonzales E."/>
            <person name="Grimwood J."/>
            <person name="Schmutz J."/>
            <person name="Rabbi I.Y."/>
            <person name="Egesi C."/>
            <person name="Nauluvula P."/>
            <person name="Lebot V."/>
            <person name="Ndunguru J."/>
            <person name="Mkamilo G."/>
            <person name="Bart R.S."/>
            <person name="Setter T.L."/>
            <person name="Gleadow R.M."/>
            <person name="Kulakow P."/>
            <person name="Ferguson M.E."/>
            <person name="Rounsley S."/>
            <person name="Rokhsar D.S."/>
        </authorList>
    </citation>
    <scope>NUCLEOTIDE SEQUENCE [LARGE SCALE GENOMIC DNA]</scope>
    <source>
        <strain evidence="18">cv. AM560-2</strain>
    </source>
</reference>
<keyword evidence="18" id="KW-1185">Reference proteome</keyword>
<dbReference type="GO" id="GO:0003677">
    <property type="term" value="F:DNA binding"/>
    <property type="evidence" value="ECO:0007669"/>
    <property type="project" value="UniProtKB-KW"/>
</dbReference>
<evidence type="ECO:0000256" key="8">
    <source>
        <dbReference type="ARBA" id="ARBA00023125"/>
    </source>
</evidence>
<keyword evidence="6 15" id="KW-1133">Transmembrane helix</keyword>
<evidence type="ECO:0000256" key="6">
    <source>
        <dbReference type="ARBA" id="ARBA00022989"/>
    </source>
</evidence>
<evidence type="ECO:0000256" key="3">
    <source>
        <dbReference type="ARBA" id="ARBA00007163"/>
    </source>
</evidence>
<evidence type="ECO:0000256" key="15">
    <source>
        <dbReference type="SAM" id="Phobius"/>
    </source>
</evidence>
<keyword evidence="5" id="KW-0256">Endoplasmic reticulum</keyword>
<evidence type="ECO:0000256" key="11">
    <source>
        <dbReference type="ARBA" id="ARBA00023180"/>
    </source>
</evidence>
<keyword evidence="7" id="KW-0805">Transcription regulation</keyword>
<evidence type="ECO:0000313" key="17">
    <source>
        <dbReference type="EMBL" id="OAY43350.1"/>
    </source>
</evidence>
<dbReference type="OrthoDB" id="295274at2759"/>
<organism evidence="17 18">
    <name type="scientific">Manihot esculenta</name>
    <name type="common">Cassava</name>
    <name type="synonym">Jatropha manihot</name>
    <dbReference type="NCBI Taxonomy" id="3983"/>
    <lineage>
        <taxon>Eukaryota</taxon>
        <taxon>Viridiplantae</taxon>
        <taxon>Streptophyta</taxon>
        <taxon>Embryophyta</taxon>
        <taxon>Tracheophyta</taxon>
        <taxon>Spermatophyta</taxon>
        <taxon>Magnoliopsida</taxon>
        <taxon>eudicotyledons</taxon>
        <taxon>Gunneridae</taxon>
        <taxon>Pentapetalae</taxon>
        <taxon>rosids</taxon>
        <taxon>fabids</taxon>
        <taxon>Malpighiales</taxon>
        <taxon>Euphorbiaceae</taxon>
        <taxon>Crotonoideae</taxon>
        <taxon>Manihoteae</taxon>
        <taxon>Manihot</taxon>
    </lineage>
</organism>
<keyword evidence="9 15" id="KW-0472">Membrane</keyword>
<dbReference type="SMR" id="A0A2C9VDW4"/>
<dbReference type="PANTHER" id="PTHR47416">
    <property type="entry name" value="BASIC-LEUCINE ZIPPER TRANSCRIPTION FACTOR F-RELATED"/>
    <property type="match status" value="1"/>
</dbReference>
<dbReference type="GO" id="GO:0005634">
    <property type="term" value="C:nucleus"/>
    <property type="evidence" value="ECO:0000318"/>
    <property type="project" value="GO_Central"/>
</dbReference>
<evidence type="ECO:0000256" key="9">
    <source>
        <dbReference type="ARBA" id="ARBA00023136"/>
    </source>
</evidence>
<protein>
    <recommendedName>
        <fullName evidence="16">BZIP domain-containing protein</fullName>
    </recommendedName>
</protein>
<dbReference type="Gramene" id="Manes.08G062800.1.v8.1">
    <property type="protein sequence ID" value="Manes.08G062800.1.v8.1.CDS"/>
    <property type="gene ID" value="Manes.08G062800.v8.1"/>
</dbReference>
<proteinExistence type="inferred from homology"/>
<comment type="subunit">
    <text evidence="13">Interacts with BZIP28.</text>
</comment>
<evidence type="ECO:0000256" key="14">
    <source>
        <dbReference type="SAM" id="MobiDB-lite"/>
    </source>
</evidence>
<dbReference type="EMBL" id="CM004394">
    <property type="protein sequence ID" value="OAY43350.1"/>
    <property type="molecule type" value="Genomic_DNA"/>
</dbReference>
<dbReference type="PROSITE" id="PS50217">
    <property type="entry name" value="BZIP"/>
    <property type="match status" value="1"/>
</dbReference>
<dbReference type="InterPro" id="IPR046347">
    <property type="entry name" value="bZIP_sf"/>
</dbReference>
<dbReference type="AlphaFoldDB" id="A0A2C9VDW4"/>
<dbReference type="GO" id="GO:0006950">
    <property type="term" value="P:response to stress"/>
    <property type="evidence" value="ECO:0007669"/>
    <property type="project" value="UniProtKB-ARBA"/>
</dbReference>
<dbReference type="Gene3D" id="1.20.5.170">
    <property type="match status" value="1"/>
</dbReference>
<dbReference type="CDD" id="cd14704">
    <property type="entry name" value="bZIP_HY5-like"/>
    <property type="match status" value="1"/>
</dbReference>
<dbReference type="STRING" id="3983.A0A2C9VDW4"/>
<evidence type="ECO:0000256" key="1">
    <source>
        <dbReference type="ARBA" id="ARBA00004123"/>
    </source>
</evidence>
<accession>A0A2C9VDW4</accession>
<dbReference type="FunFam" id="1.20.5.170:FF:000085">
    <property type="entry name" value="bZIP transcription factor 49"/>
    <property type="match status" value="1"/>
</dbReference>
<evidence type="ECO:0000313" key="18">
    <source>
        <dbReference type="Proteomes" id="UP000091857"/>
    </source>
</evidence>